<dbReference type="EMBL" id="UINC01154603">
    <property type="protein sequence ID" value="SVD49980.1"/>
    <property type="molecule type" value="Genomic_DNA"/>
</dbReference>
<sequence length="90" mass="10438">MTERDPKVSTTSTDALAETTPQLSPNSLTPQRSPDELLLEAELKAAELSRLRQILMREKRQQLRKTGKQNLKSKNRRRELLAARSRKRNR</sequence>
<protein>
    <submittedName>
        <fullName evidence="2">Uncharacterized protein</fullName>
    </submittedName>
</protein>
<feature type="compositionally biased region" description="Polar residues" evidence="1">
    <location>
        <begin position="8"/>
        <end position="32"/>
    </location>
</feature>
<organism evidence="2">
    <name type="scientific">marine metagenome</name>
    <dbReference type="NCBI Taxonomy" id="408172"/>
    <lineage>
        <taxon>unclassified sequences</taxon>
        <taxon>metagenomes</taxon>
        <taxon>ecological metagenomes</taxon>
    </lineage>
</organism>
<gene>
    <name evidence="2" type="ORF">METZ01_LOCUS402834</name>
</gene>
<reference evidence="2" key="1">
    <citation type="submission" date="2018-05" db="EMBL/GenBank/DDBJ databases">
        <authorList>
            <person name="Lanie J.A."/>
            <person name="Ng W.-L."/>
            <person name="Kazmierczak K.M."/>
            <person name="Andrzejewski T.M."/>
            <person name="Davidsen T.M."/>
            <person name="Wayne K.J."/>
            <person name="Tettelin H."/>
            <person name="Glass J.I."/>
            <person name="Rusch D."/>
            <person name="Podicherti R."/>
            <person name="Tsui H.-C.T."/>
            <person name="Winkler M.E."/>
        </authorList>
    </citation>
    <scope>NUCLEOTIDE SEQUENCE</scope>
</reference>
<accession>A0A382VUB7</accession>
<feature type="region of interest" description="Disordered" evidence="1">
    <location>
        <begin position="60"/>
        <end position="90"/>
    </location>
</feature>
<evidence type="ECO:0000256" key="1">
    <source>
        <dbReference type="SAM" id="MobiDB-lite"/>
    </source>
</evidence>
<name>A0A382VUB7_9ZZZZ</name>
<dbReference type="AlphaFoldDB" id="A0A382VUB7"/>
<proteinExistence type="predicted"/>
<evidence type="ECO:0000313" key="2">
    <source>
        <dbReference type="EMBL" id="SVD49980.1"/>
    </source>
</evidence>
<feature type="region of interest" description="Disordered" evidence="1">
    <location>
        <begin position="1"/>
        <end position="35"/>
    </location>
</feature>
<feature type="compositionally biased region" description="Basic residues" evidence="1">
    <location>
        <begin position="62"/>
        <end position="77"/>
    </location>
</feature>